<name>A0A2T4ID30_9RHOO</name>
<gene>
    <name evidence="2" type="ORF">C8261_13145</name>
</gene>
<protein>
    <submittedName>
        <fullName evidence="2">DUF721 domain-containing protein</fullName>
    </submittedName>
</protein>
<dbReference type="AlphaFoldDB" id="A0A2T4ID30"/>
<proteinExistence type="predicted"/>
<sequence>MSQPLQRYLGSGDALARLHDHAARLRRLQDAFARALPPLLAASCQVGNFKDGVLVVFAQGNAVAVKLKQMAPSLTARLIEAGHPLTAIQVRVAVHRPPPQRPQPQARTIPEDGRRSLEALAASLPADAPLRAALERLSRRSR</sequence>
<evidence type="ECO:0000256" key="1">
    <source>
        <dbReference type="SAM" id="MobiDB-lite"/>
    </source>
</evidence>
<dbReference type="InterPro" id="IPR007922">
    <property type="entry name" value="DciA-like"/>
</dbReference>
<keyword evidence="3" id="KW-1185">Reference proteome</keyword>
<dbReference type="Proteomes" id="UP000241193">
    <property type="component" value="Unassembled WGS sequence"/>
</dbReference>
<dbReference type="RefSeq" id="WP_107494183.1">
    <property type="nucleotide sequence ID" value="NZ_PZKC01000011.1"/>
</dbReference>
<dbReference type="Pfam" id="PF05258">
    <property type="entry name" value="DciA"/>
    <property type="match status" value="1"/>
</dbReference>
<comment type="caution">
    <text evidence="2">The sequence shown here is derived from an EMBL/GenBank/DDBJ whole genome shotgun (WGS) entry which is preliminary data.</text>
</comment>
<accession>A0A2T4ID30</accession>
<reference evidence="2 3" key="2">
    <citation type="submission" date="2018-04" db="EMBL/GenBank/DDBJ databases">
        <title>Thauera lacus sp. nov., isolated from an saline lake in Inner Mongolia, China.</title>
        <authorList>
            <person name="Liang Q.-Y."/>
        </authorList>
    </citation>
    <scope>NUCLEOTIDE SEQUENCE [LARGE SCALE GENOMIC DNA]</scope>
    <source>
        <strain evidence="2 3">D20</strain>
    </source>
</reference>
<dbReference type="EMBL" id="PZKC01000011">
    <property type="protein sequence ID" value="PTD95663.1"/>
    <property type="molecule type" value="Genomic_DNA"/>
</dbReference>
<evidence type="ECO:0000313" key="2">
    <source>
        <dbReference type="EMBL" id="PTD95663.1"/>
    </source>
</evidence>
<feature type="region of interest" description="Disordered" evidence="1">
    <location>
        <begin position="94"/>
        <end position="114"/>
    </location>
</feature>
<organism evidence="2 3">
    <name type="scientific">Pseudothauera lacus</name>
    <dbReference type="NCBI Taxonomy" id="2136175"/>
    <lineage>
        <taxon>Bacteria</taxon>
        <taxon>Pseudomonadati</taxon>
        <taxon>Pseudomonadota</taxon>
        <taxon>Betaproteobacteria</taxon>
        <taxon>Rhodocyclales</taxon>
        <taxon>Zoogloeaceae</taxon>
        <taxon>Pseudothauera</taxon>
    </lineage>
</organism>
<evidence type="ECO:0000313" key="3">
    <source>
        <dbReference type="Proteomes" id="UP000241193"/>
    </source>
</evidence>
<dbReference type="OrthoDB" id="8526599at2"/>
<reference evidence="2 3" key="1">
    <citation type="submission" date="2018-03" db="EMBL/GenBank/DDBJ databases">
        <authorList>
            <person name="Keele B.F."/>
        </authorList>
    </citation>
    <scope>NUCLEOTIDE SEQUENCE [LARGE SCALE GENOMIC DNA]</scope>
    <source>
        <strain evidence="2 3">D20</strain>
    </source>
</reference>